<dbReference type="PANTHER" id="PTHR24006:SF687">
    <property type="entry name" value="UBIQUITIN CARBOXYL-TERMINAL HYDROLASE 10"/>
    <property type="match status" value="1"/>
</dbReference>
<dbReference type="GO" id="GO:0006508">
    <property type="term" value="P:proteolysis"/>
    <property type="evidence" value="ECO:0007669"/>
    <property type="project" value="UniProtKB-KW"/>
</dbReference>
<dbReference type="Gene3D" id="3.90.70.10">
    <property type="entry name" value="Cysteine proteinases"/>
    <property type="match status" value="1"/>
</dbReference>
<dbReference type="GO" id="GO:0004843">
    <property type="term" value="F:cysteine-type deubiquitinase activity"/>
    <property type="evidence" value="ECO:0007669"/>
    <property type="project" value="UniProtKB-UniRule"/>
</dbReference>
<feature type="compositionally biased region" description="Polar residues" evidence="7">
    <location>
        <begin position="134"/>
        <end position="155"/>
    </location>
</feature>
<dbReference type="OrthoDB" id="429671at2759"/>
<dbReference type="InterPro" id="IPR001394">
    <property type="entry name" value="Peptidase_C19_UCH"/>
</dbReference>
<dbReference type="PANTHER" id="PTHR24006">
    <property type="entry name" value="UBIQUITIN CARBOXYL-TERMINAL HYDROLASE"/>
    <property type="match status" value="1"/>
</dbReference>
<proteinExistence type="inferred from homology"/>
<dbReference type="InterPro" id="IPR028889">
    <property type="entry name" value="USP"/>
</dbReference>
<dbReference type="EC" id="3.4.19.12" evidence="6"/>
<keyword evidence="3 6" id="KW-0833">Ubl conjugation pathway</keyword>
<gene>
    <name evidence="9" type="ORF">BD410DRAFT_714350</name>
</gene>
<feature type="region of interest" description="Disordered" evidence="7">
    <location>
        <begin position="82"/>
        <end position="119"/>
    </location>
</feature>
<evidence type="ECO:0000313" key="10">
    <source>
        <dbReference type="Proteomes" id="UP000294933"/>
    </source>
</evidence>
<feature type="region of interest" description="Disordered" evidence="7">
    <location>
        <begin position="1"/>
        <end position="46"/>
    </location>
</feature>
<feature type="compositionally biased region" description="Low complexity" evidence="7">
    <location>
        <begin position="14"/>
        <end position="35"/>
    </location>
</feature>
<feature type="region of interest" description="Disordered" evidence="7">
    <location>
        <begin position="214"/>
        <end position="242"/>
    </location>
</feature>
<feature type="domain" description="USP" evidence="8">
    <location>
        <begin position="269"/>
        <end position="644"/>
    </location>
</feature>
<evidence type="ECO:0000256" key="3">
    <source>
        <dbReference type="ARBA" id="ARBA00022786"/>
    </source>
</evidence>
<comment type="similarity">
    <text evidence="6">Belongs to the peptidase C19 family.</text>
</comment>
<sequence length="648" mass="70766">MDADAQTTIRNDSSSRCRTSRSTSLSSVDFHLSSPPRRPLSPNHLTTSPVAALHQTWIISTRRPSNPLDAFGITISPLANPPPHILAGASRLPSPPHRPKSPASTERPPPLPTSKSVGVNPAVARQAEDLVEATTCSTPRTDVPSPTSSTPQVKSTLVDPSLAHNDTNGVASTVASSHTSDNATAESSGSPNLPEEHPPVVKKSWASLLRSGSTSGLPTSSVVGVSIPAESKPNSAPTQRVAADQRSDLLALLTSGPRRNDGISHIRPRGLVNTGNICFANAVLQVLVYCSPFYRLFSDLEKYLTSQTGADPSTPRSIPLVEAYVEFLKEFKPKGRSKSRDNSDEDDGLDSFIPTYMYDAMKEKPRFDSMRGGHQEDAEEFLGFLLDALEEELLDLQATLGSNSKTAKIADEATTHQDGWVEVGKRNKFVVTRNNKSVESPITKIFGGKFRSTLKVVGQRDSVLVEDWRALQLDIQPEQVHNVEDALRHISFPQSVQVSSVTKGGAIVDATQHVLVESLPAILVLHLKRFLYDTSAKGVVKIGKHVAFRPELEFPSEIMSPLRRPAHPIKFKLFGVLYHHGQSASGGHYTLDVLHPNRNADLSMKPHEGWIRIDDELVSDLRTNDVFGDGLDDRCAYLLFYKQLPNRT</sequence>
<evidence type="ECO:0000256" key="4">
    <source>
        <dbReference type="ARBA" id="ARBA00022801"/>
    </source>
</evidence>
<keyword evidence="2 6" id="KW-0645">Protease</keyword>
<dbReference type="EMBL" id="ML170159">
    <property type="protein sequence ID" value="TDL27323.1"/>
    <property type="molecule type" value="Genomic_DNA"/>
</dbReference>
<dbReference type="PROSITE" id="PS00972">
    <property type="entry name" value="USP_1"/>
    <property type="match status" value="1"/>
</dbReference>
<evidence type="ECO:0000256" key="1">
    <source>
        <dbReference type="ARBA" id="ARBA00000707"/>
    </source>
</evidence>
<keyword evidence="4 6" id="KW-0378">Hydrolase</keyword>
<feature type="region of interest" description="Disordered" evidence="7">
    <location>
        <begin position="134"/>
        <end position="200"/>
    </location>
</feature>
<dbReference type="GO" id="GO:0005829">
    <property type="term" value="C:cytosol"/>
    <property type="evidence" value="ECO:0007669"/>
    <property type="project" value="TreeGrafter"/>
</dbReference>
<dbReference type="InterPro" id="IPR038765">
    <property type="entry name" value="Papain-like_cys_pep_sf"/>
</dbReference>
<dbReference type="GO" id="GO:0005634">
    <property type="term" value="C:nucleus"/>
    <property type="evidence" value="ECO:0007669"/>
    <property type="project" value="TreeGrafter"/>
</dbReference>
<dbReference type="PROSITE" id="PS00973">
    <property type="entry name" value="USP_2"/>
    <property type="match status" value="1"/>
</dbReference>
<dbReference type="Proteomes" id="UP000294933">
    <property type="component" value="Unassembled WGS sequence"/>
</dbReference>
<dbReference type="Pfam" id="PF00443">
    <property type="entry name" value="UCH"/>
    <property type="match status" value="1"/>
</dbReference>
<dbReference type="InterPro" id="IPR050164">
    <property type="entry name" value="Peptidase_C19"/>
</dbReference>
<name>A0A4Y7QI66_9AGAM</name>
<protein>
    <recommendedName>
        <fullName evidence="6">Ubiquitin carboxyl-terminal hydrolase</fullName>
        <ecNumber evidence="6">3.4.19.12</ecNumber>
    </recommendedName>
</protein>
<feature type="compositionally biased region" description="Polar residues" evidence="7">
    <location>
        <begin position="1"/>
        <end position="12"/>
    </location>
</feature>
<feature type="compositionally biased region" description="Polar residues" evidence="7">
    <location>
        <begin position="214"/>
        <end position="223"/>
    </location>
</feature>
<keyword evidence="10" id="KW-1185">Reference proteome</keyword>
<comment type="catalytic activity">
    <reaction evidence="1 6">
        <text>Thiol-dependent hydrolysis of ester, thioester, amide, peptide and isopeptide bonds formed by the C-terminal Gly of ubiquitin (a 76-residue protein attached to proteins as an intracellular targeting signal).</text>
        <dbReference type="EC" id="3.4.19.12"/>
    </reaction>
</comment>
<evidence type="ECO:0000256" key="2">
    <source>
        <dbReference type="ARBA" id="ARBA00022670"/>
    </source>
</evidence>
<dbReference type="CDD" id="cd02257">
    <property type="entry name" value="Peptidase_C19"/>
    <property type="match status" value="1"/>
</dbReference>
<organism evidence="9 10">
    <name type="scientific">Rickenella mellea</name>
    <dbReference type="NCBI Taxonomy" id="50990"/>
    <lineage>
        <taxon>Eukaryota</taxon>
        <taxon>Fungi</taxon>
        <taxon>Dikarya</taxon>
        <taxon>Basidiomycota</taxon>
        <taxon>Agaricomycotina</taxon>
        <taxon>Agaricomycetes</taxon>
        <taxon>Hymenochaetales</taxon>
        <taxon>Rickenellaceae</taxon>
        <taxon>Rickenella</taxon>
    </lineage>
</organism>
<dbReference type="GO" id="GO:0016579">
    <property type="term" value="P:protein deubiquitination"/>
    <property type="evidence" value="ECO:0007669"/>
    <property type="project" value="InterPro"/>
</dbReference>
<dbReference type="VEuPathDB" id="FungiDB:BD410DRAFT_714350"/>
<evidence type="ECO:0000256" key="5">
    <source>
        <dbReference type="ARBA" id="ARBA00022807"/>
    </source>
</evidence>
<evidence type="ECO:0000313" key="9">
    <source>
        <dbReference type="EMBL" id="TDL27323.1"/>
    </source>
</evidence>
<dbReference type="SUPFAM" id="SSF54001">
    <property type="entry name" value="Cysteine proteinases"/>
    <property type="match status" value="1"/>
</dbReference>
<dbReference type="PROSITE" id="PS50235">
    <property type="entry name" value="USP_3"/>
    <property type="match status" value="1"/>
</dbReference>
<feature type="compositionally biased region" description="Polar residues" evidence="7">
    <location>
        <begin position="164"/>
        <end position="191"/>
    </location>
</feature>
<keyword evidence="5 6" id="KW-0788">Thiol protease</keyword>
<dbReference type="InterPro" id="IPR018200">
    <property type="entry name" value="USP_CS"/>
</dbReference>
<dbReference type="AlphaFoldDB" id="A0A4Y7QI66"/>
<evidence type="ECO:0000256" key="6">
    <source>
        <dbReference type="RuleBase" id="RU366025"/>
    </source>
</evidence>
<accession>A0A4Y7QI66</accession>
<reference evidence="9 10" key="1">
    <citation type="submission" date="2018-06" db="EMBL/GenBank/DDBJ databases">
        <title>A transcriptomic atlas of mushroom development highlights an independent origin of complex multicellularity.</title>
        <authorList>
            <consortium name="DOE Joint Genome Institute"/>
            <person name="Krizsan K."/>
            <person name="Almasi E."/>
            <person name="Merenyi Z."/>
            <person name="Sahu N."/>
            <person name="Viragh M."/>
            <person name="Koszo T."/>
            <person name="Mondo S."/>
            <person name="Kiss B."/>
            <person name="Balint B."/>
            <person name="Kues U."/>
            <person name="Barry K."/>
            <person name="Hegedus J.C."/>
            <person name="Henrissat B."/>
            <person name="Johnson J."/>
            <person name="Lipzen A."/>
            <person name="Ohm R."/>
            <person name="Nagy I."/>
            <person name="Pangilinan J."/>
            <person name="Yan J."/>
            <person name="Xiong Y."/>
            <person name="Grigoriev I.V."/>
            <person name="Hibbett D.S."/>
            <person name="Nagy L.G."/>
        </authorList>
    </citation>
    <scope>NUCLEOTIDE SEQUENCE [LARGE SCALE GENOMIC DNA]</scope>
    <source>
        <strain evidence="9 10">SZMC22713</strain>
    </source>
</reference>
<evidence type="ECO:0000259" key="8">
    <source>
        <dbReference type="PROSITE" id="PS50235"/>
    </source>
</evidence>
<dbReference type="STRING" id="50990.A0A4Y7QI66"/>
<evidence type="ECO:0000256" key="7">
    <source>
        <dbReference type="SAM" id="MobiDB-lite"/>
    </source>
</evidence>